<name>A0A3P7WH28_HELPZ</name>
<dbReference type="GO" id="GO:0140359">
    <property type="term" value="F:ABC-type transporter activity"/>
    <property type="evidence" value="ECO:0007669"/>
    <property type="project" value="InterPro"/>
</dbReference>
<organism evidence="11">
    <name type="scientific">Heligmosomoides polygyrus</name>
    <name type="common">Parasitic roundworm</name>
    <dbReference type="NCBI Taxonomy" id="6339"/>
    <lineage>
        <taxon>Eukaryota</taxon>
        <taxon>Metazoa</taxon>
        <taxon>Ecdysozoa</taxon>
        <taxon>Nematoda</taxon>
        <taxon>Chromadorea</taxon>
        <taxon>Rhabditida</taxon>
        <taxon>Rhabditina</taxon>
        <taxon>Rhabditomorpha</taxon>
        <taxon>Strongyloidea</taxon>
        <taxon>Heligmosomidae</taxon>
        <taxon>Heligmosomoides</taxon>
    </lineage>
</organism>
<dbReference type="GO" id="GO:0042760">
    <property type="term" value="P:very long-chain fatty acid catabolic process"/>
    <property type="evidence" value="ECO:0007669"/>
    <property type="project" value="TreeGrafter"/>
</dbReference>
<evidence type="ECO:0000256" key="8">
    <source>
        <dbReference type="SAM" id="Phobius"/>
    </source>
</evidence>
<feature type="transmembrane region" description="Helical" evidence="8">
    <location>
        <begin position="168"/>
        <end position="190"/>
    </location>
</feature>
<reference evidence="11 12" key="1">
    <citation type="submission" date="2018-11" db="EMBL/GenBank/DDBJ databases">
        <authorList>
            <consortium name="Pathogen Informatics"/>
        </authorList>
    </citation>
    <scope>NUCLEOTIDE SEQUENCE [LARGE SCALE GENOMIC DNA]</scope>
</reference>
<evidence type="ECO:0000256" key="1">
    <source>
        <dbReference type="ARBA" id="ARBA00008575"/>
    </source>
</evidence>
<evidence type="ECO:0000256" key="3">
    <source>
        <dbReference type="ARBA" id="ARBA00022692"/>
    </source>
</evidence>
<keyword evidence="12" id="KW-1185">Reference proteome</keyword>
<dbReference type="InterPro" id="IPR050835">
    <property type="entry name" value="ABC_transporter_sub-D"/>
</dbReference>
<dbReference type="Proteomes" id="UP000050761">
    <property type="component" value="Unassembled WGS sequence"/>
</dbReference>
<evidence type="ECO:0000259" key="10">
    <source>
        <dbReference type="PROSITE" id="PS50929"/>
    </source>
</evidence>
<evidence type="ECO:0000259" key="9">
    <source>
        <dbReference type="PROSITE" id="PS50893"/>
    </source>
</evidence>
<feature type="domain" description="ABC transmembrane type-1" evidence="10">
    <location>
        <begin position="47"/>
        <end position="274"/>
    </location>
</feature>
<feature type="transmembrane region" description="Helical" evidence="8">
    <location>
        <begin position="20"/>
        <end position="42"/>
    </location>
</feature>
<keyword evidence="6 8" id="KW-1133">Transmembrane helix</keyword>
<dbReference type="GO" id="GO:0016887">
    <property type="term" value="F:ATP hydrolysis activity"/>
    <property type="evidence" value="ECO:0007669"/>
    <property type="project" value="InterPro"/>
</dbReference>
<feature type="domain" description="ABC transporter" evidence="9">
    <location>
        <begin position="330"/>
        <end position="536"/>
    </location>
</feature>
<dbReference type="GO" id="GO:0005324">
    <property type="term" value="F:long-chain fatty acid transmembrane transporter activity"/>
    <property type="evidence" value="ECO:0007669"/>
    <property type="project" value="TreeGrafter"/>
</dbReference>
<dbReference type="SMART" id="SM00382">
    <property type="entry name" value="AAA"/>
    <property type="match status" value="1"/>
</dbReference>
<dbReference type="PROSITE" id="PS50929">
    <property type="entry name" value="ABC_TM1F"/>
    <property type="match status" value="1"/>
</dbReference>
<dbReference type="WBParaSite" id="HPBE_0000408401-mRNA-1">
    <property type="protein sequence ID" value="HPBE_0000408401-mRNA-1"/>
    <property type="gene ID" value="HPBE_0000408401"/>
</dbReference>
<dbReference type="InterPro" id="IPR027417">
    <property type="entry name" value="P-loop_NTPase"/>
</dbReference>
<dbReference type="Gene3D" id="1.20.1560.10">
    <property type="entry name" value="ABC transporter type 1, transmembrane domain"/>
    <property type="match status" value="1"/>
</dbReference>
<feature type="transmembrane region" description="Helical" evidence="8">
    <location>
        <begin position="262"/>
        <end position="281"/>
    </location>
</feature>
<dbReference type="OrthoDB" id="422637at2759"/>
<keyword evidence="4" id="KW-0547">Nucleotide-binding</keyword>
<proteinExistence type="inferred from homology"/>
<dbReference type="AlphaFoldDB" id="A0A3P7WH28"/>
<dbReference type="PROSITE" id="PS00211">
    <property type="entry name" value="ABC_TRANSPORTER_1"/>
    <property type="match status" value="1"/>
</dbReference>
<keyword evidence="2" id="KW-0813">Transport</keyword>
<dbReference type="GO" id="GO:0005524">
    <property type="term" value="F:ATP binding"/>
    <property type="evidence" value="ECO:0007669"/>
    <property type="project" value="UniProtKB-KW"/>
</dbReference>
<evidence type="ECO:0000256" key="2">
    <source>
        <dbReference type="ARBA" id="ARBA00022448"/>
    </source>
</evidence>
<evidence type="ECO:0000256" key="7">
    <source>
        <dbReference type="ARBA" id="ARBA00023136"/>
    </source>
</evidence>
<feature type="transmembrane region" description="Helical" evidence="8">
    <location>
        <begin position="301"/>
        <end position="322"/>
    </location>
</feature>
<dbReference type="InterPro" id="IPR017871">
    <property type="entry name" value="ABC_transporter-like_CS"/>
</dbReference>
<feature type="transmembrane region" description="Helical" evidence="8">
    <location>
        <begin position="146"/>
        <end position="162"/>
    </location>
</feature>
<evidence type="ECO:0000313" key="12">
    <source>
        <dbReference type="Proteomes" id="UP000050761"/>
    </source>
</evidence>
<dbReference type="InterPro" id="IPR011527">
    <property type="entry name" value="ABC1_TM_dom"/>
</dbReference>
<evidence type="ECO:0000256" key="5">
    <source>
        <dbReference type="ARBA" id="ARBA00022840"/>
    </source>
</evidence>
<dbReference type="InterPro" id="IPR003593">
    <property type="entry name" value="AAA+_ATPase"/>
</dbReference>
<reference evidence="13" key="2">
    <citation type="submission" date="2019-09" db="UniProtKB">
        <authorList>
            <consortium name="WormBaseParasite"/>
        </authorList>
    </citation>
    <scope>IDENTIFICATION</scope>
</reference>
<dbReference type="CDD" id="cd03223">
    <property type="entry name" value="ABCD_peroxisomal_ALDP"/>
    <property type="match status" value="1"/>
</dbReference>
<dbReference type="InterPro" id="IPR003439">
    <property type="entry name" value="ABC_transporter-like_ATP-bd"/>
</dbReference>
<keyword evidence="5" id="KW-0067">ATP-binding</keyword>
<dbReference type="PROSITE" id="PS50893">
    <property type="entry name" value="ABC_TRANSPORTER_2"/>
    <property type="match status" value="1"/>
</dbReference>
<dbReference type="EMBL" id="UZAH01025271">
    <property type="protein sequence ID" value="VDO60016.1"/>
    <property type="molecule type" value="Genomic_DNA"/>
</dbReference>
<dbReference type="Pfam" id="PF00005">
    <property type="entry name" value="ABC_tran"/>
    <property type="match status" value="1"/>
</dbReference>
<evidence type="ECO:0000256" key="4">
    <source>
        <dbReference type="ARBA" id="ARBA00022741"/>
    </source>
</evidence>
<feature type="transmembrane region" description="Helical" evidence="8">
    <location>
        <begin position="343"/>
        <end position="365"/>
    </location>
</feature>
<feature type="transmembrane region" description="Helical" evidence="8">
    <location>
        <begin position="62"/>
        <end position="92"/>
    </location>
</feature>
<evidence type="ECO:0000313" key="11">
    <source>
        <dbReference type="EMBL" id="VDO60016.1"/>
    </source>
</evidence>
<dbReference type="GO" id="GO:0005778">
    <property type="term" value="C:peroxisomal membrane"/>
    <property type="evidence" value="ECO:0007669"/>
    <property type="project" value="TreeGrafter"/>
</dbReference>
<accession>A0A3P7WH28</accession>
<comment type="similarity">
    <text evidence="1">Belongs to the ABC transporter superfamily. ABCD family. Peroxisomal fatty acyl CoA transporter (TC 3.A.1.203) subfamily.</text>
</comment>
<dbReference type="PANTHER" id="PTHR11384:SF65">
    <property type="entry name" value="ABC TRANSPORTER DOMAIN-CONTAINING PROTEIN"/>
    <property type="match status" value="1"/>
</dbReference>
<dbReference type="GO" id="GO:0006635">
    <property type="term" value="P:fatty acid beta-oxidation"/>
    <property type="evidence" value="ECO:0007669"/>
    <property type="project" value="TreeGrafter"/>
</dbReference>
<dbReference type="Pfam" id="PF06472">
    <property type="entry name" value="ABC_membrane_2"/>
    <property type="match status" value="1"/>
</dbReference>
<dbReference type="SUPFAM" id="SSF52540">
    <property type="entry name" value="P-loop containing nucleoside triphosphate hydrolases"/>
    <property type="match status" value="1"/>
</dbReference>
<keyword evidence="3 8" id="KW-0812">Transmembrane</keyword>
<dbReference type="GO" id="GO:0015910">
    <property type="term" value="P:long-chain fatty acid import into peroxisome"/>
    <property type="evidence" value="ECO:0007669"/>
    <property type="project" value="TreeGrafter"/>
</dbReference>
<sequence>MGSITVHSQLNSKNHYRMNFFFRLIYLNFLVLSCFPDEVVNYNSGTIIGKFYMALLNRDESYFWTLFWKATLIYFGQCLLLATSSFVTWLLYISMRKNLVTSLHHLYFRRNAYYQLNCVDSTGIDNPDQRITQDAERFCSVLTNRVFPYILISPLVVAFYTYKTWITAGPFGAAIIYIYFIIGVVANRLLVSPLTKWTARVERAEGDFRYKHVSVRNNAEESAFYSAADFDKHECNRFFNTLIRSQLNATLWKYPAQFLQNFFDYYGAVLSYLIQVFPIFIFNSYKDMDPAALSKQISNNAFFFIYLINSFTRLTDMAVSVGEMAGYSQRYLKRVFNLVEKRFFLLFLLFLFRKSTLLITGSSGAGKSSLLRVVKKLWKPRSGEIIRNFSHMNTMFLPQRPYFPPGRLSLRQQVMFPRIESEIPYMEILYILQSLHLNHLLTTCGGLMQHSNFEWQNTLSPGEQQRLSIARVLYHRPSLVFLDEATSSLSIQAQAEVYYLLGEHGISYVSTGHRQSLKDYHQLELHLEGEGEWRLIT</sequence>
<dbReference type="Gene3D" id="3.40.50.300">
    <property type="entry name" value="P-loop containing nucleotide triphosphate hydrolases"/>
    <property type="match status" value="1"/>
</dbReference>
<dbReference type="PANTHER" id="PTHR11384">
    <property type="entry name" value="ATP-BINDING CASSETTE, SUB-FAMILY D MEMBER"/>
    <property type="match status" value="1"/>
</dbReference>
<keyword evidence="7 8" id="KW-0472">Membrane</keyword>
<evidence type="ECO:0000313" key="13">
    <source>
        <dbReference type="WBParaSite" id="HPBE_0000408401-mRNA-1"/>
    </source>
</evidence>
<evidence type="ECO:0000256" key="6">
    <source>
        <dbReference type="ARBA" id="ARBA00022989"/>
    </source>
</evidence>
<protein>
    <submittedName>
        <fullName evidence="13">ABC transporter domain-containing protein</fullName>
    </submittedName>
</protein>
<dbReference type="GO" id="GO:0007031">
    <property type="term" value="P:peroxisome organization"/>
    <property type="evidence" value="ECO:0007669"/>
    <property type="project" value="TreeGrafter"/>
</dbReference>
<gene>
    <name evidence="11" type="ORF">HPBE_LOCUS4085</name>
</gene>
<dbReference type="InterPro" id="IPR036640">
    <property type="entry name" value="ABC1_TM_sf"/>
</dbReference>
<dbReference type="SUPFAM" id="SSF90123">
    <property type="entry name" value="ABC transporter transmembrane region"/>
    <property type="match status" value="1"/>
</dbReference>